<dbReference type="Gene3D" id="3.30.450.40">
    <property type="match status" value="1"/>
</dbReference>
<dbReference type="GO" id="GO:0045892">
    <property type="term" value="P:negative regulation of DNA-templated transcription"/>
    <property type="evidence" value="ECO:0007669"/>
    <property type="project" value="TreeGrafter"/>
</dbReference>
<accession>A0A373F6Q1</accession>
<keyword evidence="3" id="KW-0804">Transcription</keyword>
<dbReference type="GO" id="GO:0003700">
    <property type="term" value="F:DNA-binding transcription factor activity"/>
    <property type="evidence" value="ECO:0007669"/>
    <property type="project" value="TreeGrafter"/>
</dbReference>
<reference evidence="6 7" key="1">
    <citation type="submission" date="2018-08" db="EMBL/GenBank/DDBJ databases">
        <title>Comamonas testosteroni strain SWCO2.</title>
        <authorList>
            <person name="Jiang N."/>
            <person name="Zhang X.Z."/>
        </authorList>
    </citation>
    <scope>NUCLEOTIDE SEQUENCE [LARGE SCALE GENOMIC DNA]</scope>
    <source>
        <strain evidence="6 7">SWCO2</strain>
    </source>
</reference>
<dbReference type="SUPFAM" id="SSF46785">
    <property type="entry name" value="Winged helix' DNA-binding domain"/>
    <property type="match status" value="1"/>
</dbReference>
<organism evidence="6 7">
    <name type="scientific">Comamonas testosteroni</name>
    <name type="common">Pseudomonas testosteroni</name>
    <dbReference type="NCBI Taxonomy" id="285"/>
    <lineage>
        <taxon>Bacteria</taxon>
        <taxon>Pseudomonadati</taxon>
        <taxon>Pseudomonadota</taxon>
        <taxon>Betaproteobacteria</taxon>
        <taxon>Burkholderiales</taxon>
        <taxon>Comamonadaceae</taxon>
        <taxon>Comamonas</taxon>
    </lineage>
</organism>
<dbReference type="InterPro" id="IPR050707">
    <property type="entry name" value="HTH_MetabolicPath_Reg"/>
</dbReference>
<comment type="caution">
    <text evidence="6">The sequence shown here is derived from an EMBL/GenBank/DDBJ whole genome shotgun (WGS) entry which is preliminary data.</text>
</comment>
<dbReference type="PROSITE" id="PS51077">
    <property type="entry name" value="HTH_ICLR"/>
    <property type="match status" value="1"/>
</dbReference>
<dbReference type="InterPro" id="IPR036388">
    <property type="entry name" value="WH-like_DNA-bd_sf"/>
</dbReference>
<dbReference type="OrthoDB" id="13103at2"/>
<evidence type="ECO:0000259" key="5">
    <source>
        <dbReference type="PROSITE" id="PS51078"/>
    </source>
</evidence>
<dbReference type="SUPFAM" id="SSF55781">
    <property type="entry name" value="GAF domain-like"/>
    <property type="match status" value="1"/>
</dbReference>
<dbReference type="InterPro" id="IPR005471">
    <property type="entry name" value="Tscrpt_reg_IclR_N"/>
</dbReference>
<sequence>MQETTASTPGLRLFDLLEILAREARPLSLAEAVAVSGWPKPSVHRLLVQLESGGLLAREPDGRRYALAPRMLRLAEASLAGSAQQGVRHSVLRQLVADIGESCNLTTLAGVEVVWLDRIESAFPLQFKLRPGTRVPLHCSASGKLILAHMSLSQRTQLLSGLPLQSYTATTLTTQAALEDEFVRIRKVGYAVDAEEFVEGLVCVAVPVFSPDGRSVRCAVALQAPAARMTLVQAIEKVPRLHEAAKALSRTLV</sequence>
<proteinExistence type="predicted"/>
<dbReference type="InterPro" id="IPR014757">
    <property type="entry name" value="Tscrpt_reg_IclR_C"/>
</dbReference>
<evidence type="ECO:0000259" key="4">
    <source>
        <dbReference type="PROSITE" id="PS51077"/>
    </source>
</evidence>
<dbReference type="AlphaFoldDB" id="A0A373F6Q1"/>
<evidence type="ECO:0000256" key="2">
    <source>
        <dbReference type="ARBA" id="ARBA00023125"/>
    </source>
</evidence>
<dbReference type="InterPro" id="IPR029016">
    <property type="entry name" value="GAF-like_dom_sf"/>
</dbReference>
<evidence type="ECO:0000256" key="1">
    <source>
        <dbReference type="ARBA" id="ARBA00023015"/>
    </source>
</evidence>
<gene>
    <name evidence="6" type="ORF">DZC30_21285</name>
</gene>
<dbReference type="PANTHER" id="PTHR30136:SF24">
    <property type="entry name" value="HTH-TYPE TRANSCRIPTIONAL REPRESSOR ALLR"/>
    <property type="match status" value="1"/>
</dbReference>
<dbReference type="GO" id="GO:0003677">
    <property type="term" value="F:DNA binding"/>
    <property type="evidence" value="ECO:0007669"/>
    <property type="project" value="UniProtKB-KW"/>
</dbReference>
<dbReference type="Proteomes" id="UP000261948">
    <property type="component" value="Unassembled WGS sequence"/>
</dbReference>
<feature type="domain" description="IclR-ED" evidence="5">
    <location>
        <begin position="70"/>
        <end position="253"/>
    </location>
</feature>
<evidence type="ECO:0000313" key="6">
    <source>
        <dbReference type="EMBL" id="RGE39853.1"/>
    </source>
</evidence>
<name>A0A373F6Q1_COMTE</name>
<feature type="domain" description="HTH iclR-type" evidence="4">
    <location>
        <begin position="7"/>
        <end position="69"/>
    </location>
</feature>
<keyword evidence="2" id="KW-0238">DNA-binding</keyword>
<dbReference type="Pfam" id="PF09339">
    <property type="entry name" value="HTH_IclR"/>
    <property type="match status" value="1"/>
</dbReference>
<keyword evidence="1" id="KW-0805">Transcription regulation</keyword>
<dbReference type="Gene3D" id="1.10.10.10">
    <property type="entry name" value="Winged helix-like DNA-binding domain superfamily/Winged helix DNA-binding domain"/>
    <property type="match status" value="1"/>
</dbReference>
<dbReference type="InterPro" id="IPR036390">
    <property type="entry name" value="WH_DNA-bd_sf"/>
</dbReference>
<keyword evidence="7" id="KW-1185">Reference proteome</keyword>
<dbReference type="Pfam" id="PF01614">
    <property type="entry name" value="IclR_C"/>
    <property type="match status" value="1"/>
</dbReference>
<dbReference type="PANTHER" id="PTHR30136">
    <property type="entry name" value="HELIX-TURN-HELIX TRANSCRIPTIONAL REGULATOR, ICLR FAMILY"/>
    <property type="match status" value="1"/>
</dbReference>
<dbReference type="SMART" id="SM00346">
    <property type="entry name" value="HTH_ICLR"/>
    <property type="match status" value="1"/>
</dbReference>
<evidence type="ECO:0000313" key="7">
    <source>
        <dbReference type="Proteomes" id="UP000261948"/>
    </source>
</evidence>
<dbReference type="EMBL" id="QURR01000044">
    <property type="protein sequence ID" value="RGE39853.1"/>
    <property type="molecule type" value="Genomic_DNA"/>
</dbReference>
<evidence type="ECO:0000256" key="3">
    <source>
        <dbReference type="ARBA" id="ARBA00023163"/>
    </source>
</evidence>
<dbReference type="PROSITE" id="PS51078">
    <property type="entry name" value="ICLR_ED"/>
    <property type="match status" value="1"/>
</dbReference>
<protein>
    <submittedName>
        <fullName evidence="6">IclR family transcriptional regulator</fullName>
    </submittedName>
</protein>